<dbReference type="InterPro" id="IPR004676">
    <property type="entry name" value="Cd-R_transporter"/>
</dbReference>
<proteinExistence type="predicted"/>
<reference evidence="2" key="2">
    <citation type="submission" date="2019-11" db="EMBL/GenBank/DDBJ databases">
        <title>Improved Assembly of Tolypothrix boutellei genome.</title>
        <authorList>
            <person name="Sarangi A.N."/>
            <person name="Mukherjee M."/>
            <person name="Ghosh S."/>
            <person name="Singh D."/>
            <person name="Das A."/>
            <person name="Kant S."/>
            <person name="Prusty A."/>
            <person name="Tripathy S."/>
        </authorList>
    </citation>
    <scope>NUCLEOTIDE SEQUENCE</scope>
    <source>
        <strain evidence="2">VB521301</strain>
    </source>
</reference>
<evidence type="ECO:0000313" key="4">
    <source>
        <dbReference type="Proteomes" id="UP000029738"/>
    </source>
</evidence>
<comment type="caution">
    <text evidence="3">The sequence shown here is derived from an EMBL/GenBank/DDBJ whole genome shotgun (WGS) entry which is preliminary data.</text>
</comment>
<name>A0A0C1RD72_9CYAN</name>
<keyword evidence="4" id="KW-1185">Reference proteome</keyword>
<dbReference type="STRING" id="1479485.DA73_0216455"/>
<accession>A0A0C1RD72</accession>
<dbReference type="OrthoDB" id="512191at2"/>
<reference evidence="3" key="1">
    <citation type="journal article" date="2015" name="Genome Announc.">
        <title>Draft Genome Sequence of Tolypothrix boutellei Strain VB521301.</title>
        <authorList>
            <person name="Chandrababunaidu M.M."/>
            <person name="Singh D."/>
            <person name="Sen D."/>
            <person name="Bhan S."/>
            <person name="Das S."/>
            <person name="Gupta A."/>
            <person name="Adhikary S.P."/>
            <person name="Tripathy S."/>
        </authorList>
    </citation>
    <scope>NUCLEOTIDE SEQUENCE</scope>
    <source>
        <strain evidence="3">VB521301</strain>
    </source>
</reference>
<evidence type="ECO:0000313" key="3">
    <source>
        <dbReference type="EMBL" id="KIE10200.1"/>
    </source>
</evidence>
<dbReference type="Pfam" id="PF03596">
    <property type="entry name" value="Cad"/>
    <property type="match status" value="1"/>
</dbReference>
<dbReference type="EMBL" id="JHEG04000001">
    <property type="protein sequence ID" value="KAF3886136.1"/>
    <property type="molecule type" value="Genomic_DNA"/>
</dbReference>
<feature type="transmembrane region" description="Helical" evidence="1">
    <location>
        <begin position="42"/>
        <end position="67"/>
    </location>
</feature>
<dbReference type="Proteomes" id="UP000029738">
    <property type="component" value="Unassembled WGS sequence"/>
</dbReference>
<gene>
    <name evidence="3" type="ORF">DA73_0216455</name>
    <name evidence="2" type="ORF">DA73_0400012130</name>
</gene>
<keyword evidence="1" id="KW-1133">Transmembrane helix</keyword>
<dbReference type="EMBL" id="JHEG02000048">
    <property type="protein sequence ID" value="KIE10200.1"/>
    <property type="molecule type" value="Genomic_DNA"/>
</dbReference>
<dbReference type="AlphaFoldDB" id="A0A0C1RD72"/>
<evidence type="ECO:0000313" key="2">
    <source>
        <dbReference type="EMBL" id="KAF3886136.1"/>
    </source>
</evidence>
<organism evidence="3">
    <name type="scientific">Tolypothrix bouteillei VB521301</name>
    <dbReference type="NCBI Taxonomy" id="1479485"/>
    <lineage>
        <taxon>Bacteria</taxon>
        <taxon>Bacillati</taxon>
        <taxon>Cyanobacteriota</taxon>
        <taxon>Cyanophyceae</taxon>
        <taxon>Nostocales</taxon>
        <taxon>Tolypothrichaceae</taxon>
        <taxon>Tolypothrix</taxon>
    </lineage>
</organism>
<feature type="transmembrane region" description="Helical" evidence="1">
    <location>
        <begin position="188"/>
        <end position="206"/>
    </location>
</feature>
<sequence length="220" mass="24203">MNMFWAAFTEGIIAFAATNIDDILILLLFFSQVDANFRKRHIIVGQYLGFSAIIIASLPGFFGGLVVPHEVIGLLGLLPIAIGIKKLLSREESTEVQAVTSDFQPISSNNSPRSFLVSLLHPPTYKVAAVTLANGGDNISIYIPLFAGNSYASMGVILIVFLVMVGVWCAIANFLARQEAIAHILSRYGRAAVPFILICLGLFIMYERGTIPWLYSYWRN</sequence>
<keyword evidence="1" id="KW-0472">Membrane</keyword>
<protein>
    <submittedName>
        <fullName evidence="3">Transporter</fullName>
    </submittedName>
</protein>
<feature type="transmembrane region" description="Helical" evidence="1">
    <location>
        <begin position="151"/>
        <end position="176"/>
    </location>
</feature>
<feature type="transmembrane region" description="Helical" evidence="1">
    <location>
        <begin position="12"/>
        <end position="30"/>
    </location>
</feature>
<evidence type="ECO:0000256" key="1">
    <source>
        <dbReference type="SAM" id="Phobius"/>
    </source>
</evidence>
<dbReference type="RefSeq" id="WP_038075394.1">
    <property type="nucleotide sequence ID" value="NZ_JHEG04000001.1"/>
</dbReference>
<keyword evidence="1" id="KW-0812">Transmembrane</keyword>